<reference evidence="1 2" key="1">
    <citation type="submission" date="2019-04" db="EMBL/GenBank/DDBJ databases">
        <title>Phreatobacter aquaticus sp. nov.</title>
        <authorList>
            <person name="Choi A."/>
        </authorList>
    </citation>
    <scope>NUCLEOTIDE SEQUENCE [LARGE SCALE GENOMIC DNA]</scope>
    <source>
        <strain evidence="1 2">KCTC 52518</strain>
    </source>
</reference>
<evidence type="ECO:0000313" key="1">
    <source>
        <dbReference type="EMBL" id="QCI67524.1"/>
    </source>
</evidence>
<keyword evidence="2" id="KW-1185">Reference proteome</keyword>
<dbReference type="Proteomes" id="UP000298781">
    <property type="component" value="Chromosome"/>
</dbReference>
<gene>
    <name evidence="1" type="ORF">E8M01_26850</name>
</gene>
<dbReference type="InterPro" id="IPR056209">
    <property type="entry name" value="SU10_adaptor"/>
</dbReference>
<accession>A0A4D7B1P0</accession>
<protein>
    <submittedName>
        <fullName evidence="1">Uncharacterized protein</fullName>
    </submittedName>
</protein>
<proteinExistence type="predicted"/>
<sequence length="200" mass="21469">MAAFADYSELVIAAGEYLNRADLVDVMPRFVAMAEAKINRRLRDRRMLADVTLTPDETGTCSLPADFLEVERVEAQTAPPRLVAAAAGRYAAGFSQPGGPSVYTITGTALTLRPASATPVVLSYFQALPALETALTNWLIQAYPDIYLYAVVFEAATYARDAASAGAAAQLFGDALEAADVDNRRARWSNVGFRSLEATP</sequence>
<dbReference type="Pfam" id="PF24175">
    <property type="entry name" value="SU10_adaptor"/>
    <property type="match status" value="1"/>
</dbReference>
<dbReference type="RefSeq" id="WP_136962955.1">
    <property type="nucleotide sequence ID" value="NZ_CP039690.1"/>
</dbReference>
<dbReference type="AlphaFoldDB" id="A0A4D7B1P0"/>
<dbReference type="EMBL" id="CP039690">
    <property type="protein sequence ID" value="QCI67524.1"/>
    <property type="molecule type" value="Genomic_DNA"/>
</dbReference>
<organism evidence="1 2">
    <name type="scientific">Phreatobacter stygius</name>
    <dbReference type="NCBI Taxonomy" id="1940610"/>
    <lineage>
        <taxon>Bacteria</taxon>
        <taxon>Pseudomonadati</taxon>
        <taxon>Pseudomonadota</taxon>
        <taxon>Alphaproteobacteria</taxon>
        <taxon>Hyphomicrobiales</taxon>
        <taxon>Phreatobacteraceae</taxon>
        <taxon>Phreatobacter</taxon>
    </lineage>
</organism>
<dbReference type="KEGG" id="pstg:E8M01_26850"/>
<name>A0A4D7B1P0_9HYPH</name>
<dbReference type="OrthoDB" id="7366738at2"/>
<evidence type="ECO:0000313" key="2">
    <source>
        <dbReference type="Proteomes" id="UP000298781"/>
    </source>
</evidence>